<comment type="caution">
    <text evidence="1">The sequence shown here is derived from an EMBL/GenBank/DDBJ whole genome shotgun (WGS) entry which is preliminary data.</text>
</comment>
<protein>
    <submittedName>
        <fullName evidence="1">Uncharacterized protein</fullName>
    </submittedName>
</protein>
<proteinExistence type="predicted"/>
<reference evidence="1 2" key="1">
    <citation type="journal article" date="2019" name="Commun. Biol.">
        <title>The bagworm genome reveals a unique fibroin gene that provides high tensile strength.</title>
        <authorList>
            <person name="Kono N."/>
            <person name="Nakamura H."/>
            <person name="Ohtoshi R."/>
            <person name="Tomita M."/>
            <person name="Numata K."/>
            <person name="Arakawa K."/>
        </authorList>
    </citation>
    <scope>NUCLEOTIDE SEQUENCE [LARGE SCALE GENOMIC DNA]</scope>
</reference>
<dbReference type="OrthoDB" id="10017160at2759"/>
<gene>
    <name evidence="1" type="ORF">EVAR_18424_1</name>
</gene>
<accession>A0A4C1UVX0</accession>
<name>A0A4C1UVX0_EUMVA</name>
<evidence type="ECO:0000313" key="1">
    <source>
        <dbReference type="EMBL" id="GBP29944.1"/>
    </source>
</evidence>
<dbReference type="AlphaFoldDB" id="A0A4C1UVX0"/>
<evidence type="ECO:0000313" key="2">
    <source>
        <dbReference type="Proteomes" id="UP000299102"/>
    </source>
</evidence>
<dbReference type="Proteomes" id="UP000299102">
    <property type="component" value="Unassembled WGS sequence"/>
</dbReference>
<keyword evidence="2" id="KW-1185">Reference proteome</keyword>
<organism evidence="1 2">
    <name type="scientific">Eumeta variegata</name>
    <name type="common">Bagworm moth</name>
    <name type="synonym">Eumeta japonica</name>
    <dbReference type="NCBI Taxonomy" id="151549"/>
    <lineage>
        <taxon>Eukaryota</taxon>
        <taxon>Metazoa</taxon>
        <taxon>Ecdysozoa</taxon>
        <taxon>Arthropoda</taxon>
        <taxon>Hexapoda</taxon>
        <taxon>Insecta</taxon>
        <taxon>Pterygota</taxon>
        <taxon>Neoptera</taxon>
        <taxon>Endopterygota</taxon>
        <taxon>Lepidoptera</taxon>
        <taxon>Glossata</taxon>
        <taxon>Ditrysia</taxon>
        <taxon>Tineoidea</taxon>
        <taxon>Psychidae</taxon>
        <taxon>Oiketicinae</taxon>
        <taxon>Eumeta</taxon>
    </lineage>
</organism>
<sequence>MPLRIFFWIEVQCSSGTADEPRHIRERWHNVPSEAQDGWFEPDLGQKVIDKSTRHGRYSKPEASGSKQLTPFIAWPPIWVRQSFEPDNLPVLYEARVRPHLEYCCRLWVGTPQYQFSPRDSIRRRFKRGHTNLTDDLHEGRTSAATTEDFINAVRLMINIDKGVTYQQMRSSLGIAYTTPPPTRTGTRGKIKSYIFNCSNSIDGAVDKRMAANENRNAYVQRNGTWYAASGVPGPLAARSTLRAAGAVNKIP</sequence>
<dbReference type="EMBL" id="BGZK01000226">
    <property type="protein sequence ID" value="GBP29944.1"/>
    <property type="molecule type" value="Genomic_DNA"/>
</dbReference>